<dbReference type="Gene3D" id="3.30.710.10">
    <property type="entry name" value="Potassium Channel Kv1.1, Chain A"/>
    <property type="match status" value="1"/>
</dbReference>
<keyword evidence="2" id="KW-1185">Reference proteome</keyword>
<protein>
    <submittedName>
        <fullName evidence="3">BTB domain-containing protein</fullName>
    </submittedName>
</protein>
<accession>A0A914P3D8</accession>
<proteinExistence type="predicted"/>
<name>A0A914P3D8_9BILA</name>
<dbReference type="InterPro" id="IPR044714">
    <property type="entry name" value="AtSIBP1-like"/>
</dbReference>
<evidence type="ECO:0000259" key="1">
    <source>
        <dbReference type="PROSITE" id="PS50097"/>
    </source>
</evidence>
<sequence>MVHKTILETFSPIFKKMIEAQNGDENVLEITDSDFETVENGINFCYGFPESVYSDINELTEVLKFSSKYEINDLKNEIEFKLIPQISNENICKISNAAIESKAETLKAVCQSKLIQFVKKATIVKEMKNLDCNFAKEVLANVCIPEGYMVNPFDVFTN</sequence>
<dbReference type="SUPFAM" id="SSF54695">
    <property type="entry name" value="POZ domain"/>
    <property type="match status" value="1"/>
</dbReference>
<evidence type="ECO:0000313" key="3">
    <source>
        <dbReference type="WBParaSite" id="PDA_v2.g11802.t1"/>
    </source>
</evidence>
<dbReference type="InterPro" id="IPR000210">
    <property type="entry name" value="BTB/POZ_dom"/>
</dbReference>
<organism evidence="2 3">
    <name type="scientific">Panagrolaimus davidi</name>
    <dbReference type="NCBI Taxonomy" id="227884"/>
    <lineage>
        <taxon>Eukaryota</taxon>
        <taxon>Metazoa</taxon>
        <taxon>Ecdysozoa</taxon>
        <taxon>Nematoda</taxon>
        <taxon>Chromadorea</taxon>
        <taxon>Rhabditida</taxon>
        <taxon>Tylenchina</taxon>
        <taxon>Panagrolaimomorpha</taxon>
        <taxon>Panagrolaimoidea</taxon>
        <taxon>Panagrolaimidae</taxon>
        <taxon>Panagrolaimus</taxon>
    </lineage>
</organism>
<dbReference type="PANTHER" id="PTHR46672">
    <property type="entry name" value="OS08G0495500 PROTEIN-RELATED"/>
    <property type="match status" value="1"/>
</dbReference>
<dbReference type="PROSITE" id="PS50097">
    <property type="entry name" value="BTB"/>
    <property type="match status" value="1"/>
</dbReference>
<reference evidence="3" key="1">
    <citation type="submission" date="2022-11" db="UniProtKB">
        <authorList>
            <consortium name="WormBaseParasite"/>
        </authorList>
    </citation>
    <scope>IDENTIFICATION</scope>
</reference>
<dbReference type="PANTHER" id="PTHR46672:SF1">
    <property type="entry name" value="OS08G0103600 PROTEIN"/>
    <property type="match status" value="1"/>
</dbReference>
<dbReference type="Pfam" id="PF00651">
    <property type="entry name" value="BTB"/>
    <property type="match status" value="1"/>
</dbReference>
<feature type="domain" description="BTB" evidence="1">
    <location>
        <begin position="1"/>
        <end position="46"/>
    </location>
</feature>
<dbReference type="Proteomes" id="UP000887578">
    <property type="component" value="Unplaced"/>
</dbReference>
<dbReference type="WBParaSite" id="PDA_v2.g11802.t1">
    <property type="protein sequence ID" value="PDA_v2.g11802.t1"/>
    <property type="gene ID" value="PDA_v2.g11802"/>
</dbReference>
<evidence type="ECO:0000313" key="2">
    <source>
        <dbReference type="Proteomes" id="UP000887578"/>
    </source>
</evidence>
<dbReference type="InterPro" id="IPR011333">
    <property type="entry name" value="SKP1/BTB/POZ_sf"/>
</dbReference>
<dbReference type="AlphaFoldDB" id="A0A914P3D8"/>